<comment type="similarity">
    <text evidence="1 3">Belongs to the Nudix hydrolase family.</text>
</comment>
<reference evidence="5 6" key="1">
    <citation type="submission" date="2016-12" db="EMBL/GenBank/DDBJ databases">
        <title>The draft genome sequence of Actinophytocola sp. 11-183.</title>
        <authorList>
            <person name="Wang W."/>
            <person name="Yuan L."/>
        </authorList>
    </citation>
    <scope>NUCLEOTIDE SEQUENCE [LARGE SCALE GENOMIC DNA]</scope>
    <source>
        <strain evidence="5 6">11-183</strain>
    </source>
</reference>
<organism evidence="5 6">
    <name type="scientific">Actinophytocola xanthii</name>
    <dbReference type="NCBI Taxonomy" id="1912961"/>
    <lineage>
        <taxon>Bacteria</taxon>
        <taxon>Bacillati</taxon>
        <taxon>Actinomycetota</taxon>
        <taxon>Actinomycetes</taxon>
        <taxon>Pseudonocardiales</taxon>
        <taxon>Pseudonocardiaceae</taxon>
    </lineage>
</organism>
<evidence type="ECO:0000259" key="4">
    <source>
        <dbReference type="PROSITE" id="PS51462"/>
    </source>
</evidence>
<sequence>MIRCVGAIIHDPSGRLLLVRRGTPPSQGLWSIPGGRVEQGETDLLAVAREVEEETGLVVSPGRLVGRVEREAPAGVYEIFDYTATVVGGVLGAGDDAAEVEWVGPGRFAELERDGQLVPLLADTLRGWDALPRT</sequence>
<dbReference type="AlphaFoldDB" id="A0A1Q8CPZ5"/>
<keyword evidence="6" id="KW-1185">Reference proteome</keyword>
<dbReference type="PROSITE" id="PS00893">
    <property type="entry name" value="NUDIX_BOX"/>
    <property type="match status" value="1"/>
</dbReference>
<dbReference type="Proteomes" id="UP000185596">
    <property type="component" value="Unassembled WGS sequence"/>
</dbReference>
<dbReference type="GO" id="GO:0016787">
    <property type="term" value="F:hydrolase activity"/>
    <property type="evidence" value="ECO:0007669"/>
    <property type="project" value="UniProtKB-KW"/>
</dbReference>
<keyword evidence="2 3" id="KW-0378">Hydrolase</keyword>
<dbReference type="RefSeq" id="WP_075126545.1">
    <property type="nucleotide sequence ID" value="NZ_MSIE01000029.1"/>
</dbReference>
<dbReference type="InterPro" id="IPR000086">
    <property type="entry name" value="NUDIX_hydrolase_dom"/>
</dbReference>
<gene>
    <name evidence="5" type="ORF">BU204_16380</name>
</gene>
<accession>A0A1Q8CPZ5</accession>
<dbReference type="STRING" id="1912961.BU204_16380"/>
<dbReference type="PROSITE" id="PS51462">
    <property type="entry name" value="NUDIX"/>
    <property type="match status" value="1"/>
</dbReference>
<dbReference type="InterPro" id="IPR020084">
    <property type="entry name" value="NUDIX_hydrolase_CS"/>
</dbReference>
<dbReference type="PANTHER" id="PTHR43736">
    <property type="entry name" value="ADP-RIBOSE PYROPHOSPHATASE"/>
    <property type="match status" value="1"/>
</dbReference>
<dbReference type="SUPFAM" id="SSF55811">
    <property type="entry name" value="Nudix"/>
    <property type="match status" value="1"/>
</dbReference>
<evidence type="ECO:0000256" key="2">
    <source>
        <dbReference type="ARBA" id="ARBA00022801"/>
    </source>
</evidence>
<name>A0A1Q8CPZ5_9PSEU</name>
<dbReference type="PRINTS" id="PR00502">
    <property type="entry name" value="NUDIXFAMILY"/>
</dbReference>
<dbReference type="InterPro" id="IPR020476">
    <property type="entry name" value="Nudix_hydrolase"/>
</dbReference>
<dbReference type="Gene3D" id="3.90.79.10">
    <property type="entry name" value="Nucleoside Triphosphate Pyrophosphohydrolase"/>
    <property type="match status" value="1"/>
</dbReference>
<evidence type="ECO:0000256" key="3">
    <source>
        <dbReference type="RuleBase" id="RU003476"/>
    </source>
</evidence>
<dbReference type="OrthoDB" id="9804442at2"/>
<dbReference type="InterPro" id="IPR015797">
    <property type="entry name" value="NUDIX_hydrolase-like_dom_sf"/>
</dbReference>
<evidence type="ECO:0000313" key="6">
    <source>
        <dbReference type="Proteomes" id="UP000185596"/>
    </source>
</evidence>
<dbReference type="PANTHER" id="PTHR43736:SF1">
    <property type="entry name" value="DIHYDRONEOPTERIN TRIPHOSPHATE DIPHOSPHATASE"/>
    <property type="match status" value="1"/>
</dbReference>
<comment type="caution">
    <text evidence="5">The sequence shown here is derived from an EMBL/GenBank/DDBJ whole genome shotgun (WGS) entry which is preliminary data.</text>
</comment>
<proteinExistence type="inferred from homology"/>
<evidence type="ECO:0000256" key="1">
    <source>
        <dbReference type="ARBA" id="ARBA00005582"/>
    </source>
</evidence>
<evidence type="ECO:0000313" key="5">
    <source>
        <dbReference type="EMBL" id="OLF16423.1"/>
    </source>
</evidence>
<feature type="domain" description="Nudix hydrolase" evidence="4">
    <location>
        <begin position="1"/>
        <end position="125"/>
    </location>
</feature>
<dbReference type="EMBL" id="MSIE01000029">
    <property type="protein sequence ID" value="OLF16423.1"/>
    <property type="molecule type" value="Genomic_DNA"/>
</dbReference>
<dbReference type="Pfam" id="PF00293">
    <property type="entry name" value="NUDIX"/>
    <property type="match status" value="1"/>
</dbReference>
<protein>
    <submittedName>
        <fullName evidence="5">NUDIX hydrolase</fullName>
    </submittedName>
</protein>